<dbReference type="InterPro" id="IPR029068">
    <property type="entry name" value="Glyas_Bleomycin-R_OHBP_Dase"/>
</dbReference>
<evidence type="ECO:0000313" key="2">
    <source>
        <dbReference type="EMBL" id="GLS24247.1"/>
    </source>
</evidence>
<dbReference type="InterPro" id="IPR052537">
    <property type="entry name" value="Extradiol_RC_dioxygenase"/>
</dbReference>
<keyword evidence="3" id="KW-1185">Reference proteome</keyword>
<protein>
    <submittedName>
        <fullName evidence="2">Diguanylate cyclase</fullName>
    </submittedName>
</protein>
<dbReference type="RefSeq" id="WP_284317162.1">
    <property type="nucleotide sequence ID" value="NZ_BSPC01000096.1"/>
</dbReference>
<accession>A0ABQ6CXB2</accession>
<dbReference type="Gene3D" id="3.10.180.10">
    <property type="entry name" value="2,3-Dihydroxybiphenyl 1,2-Dioxygenase, domain 1"/>
    <property type="match status" value="2"/>
</dbReference>
<name>A0ABQ6CXB2_9HYPH</name>
<proteinExistence type="predicted"/>
<dbReference type="InterPro" id="IPR037523">
    <property type="entry name" value="VOC_core"/>
</dbReference>
<feature type="domain" description="VOC" evidence="1">
    <location>
        <begin position="158"/>
        <end position="277"/>
    </location>
</feature>
<dbReference type="Proteomes" id="UP001156882">
    <property type="component" value="Unassembled WGS sequence"/>
</dbReference>
<dbReference type="PANTHER" id="PTHR36110">
    <property type="entry name" value="RING-CLEAVING DIOXYGENASE MHQE-RELATED"/>
    <property type="match status" value="1"/>
</dbReference>
<dbReference type="PANTHER" id="PTHR36110:SF2">
    <property type="entry name" value="RING-CLEAVING DIOXYGENASE MHQE-RELATED"/>
    <property type="match status" value="1"/>
</dbReference>
<evidence type="ECO:0000259" key="1">
    <source>
        <dbReference type="PROSITE" id="PS51819"/>
    </source>
</evidence>
<dbReference type="PROSITE" id="PS51819">
    <property type="entry name" value="VOC"/>
    <property type="match status" value="2"/>
</dbReference>
<sequence>MSNTISTGVHSAGIHHITAITADGRANIRFYRDVLGLRLVKRTVNFDDPTAHHLYFGDATGKPGTILTFFSWAGANRGKPGTGEAQAVAFRVPAGSLGWWRGHLASMGIAYEEAKRFGEELIAFSDPDGIRLELVAAGTPEGANWAGNPIPVEHAVGGFHGVTLHVSAEEGTARVLTDVFGFMPVGKEDKVSRYSKADGVIGGHVDVIVDATRIRPSMGAGSIHHVAFRATGDAEQQALVEALDAMRVGTTEQKDRNYFRSVYFREPGGTIFEIATDDPGFAVDESVDTLGTVLKLPAQYEAYRSQIEAALPDID</sequence>
<dbReference type="SUPFAM" id="SSF54593">
    <property type="entry name" value="Glyoxalase/Bleomycin resistance protein/Dihydroxybiphenyl dioxygenase"/>
    <property type="match status" value="1"/>
</dbReference>
<evidence type="ECO:0000313" key="3">
    <source>
        <dbReference type="Proteomes" id="UP001156882"/>
    </source>
</evidence>
<reference evidence="3" key="1">
    <citation type="journal article" date="2019" name="Int. J. Syst. Evol. Microbiol.">
        <title>The Global Catalogue of Microorganisms (GCM) 10K type strain sequencing project: providing services to taxonomists for standard genome sequencing and annotation.</title>
        <authorList>
            <consortium name="The Broad Institute Genomics Platform"/>
            <consortium name="The Broad Institute Genome Sequencing Center for Infectious Disease"/>
            <person name="Wu L."/>
            <person name="Ma J."/>
        </authorList>
    </citation>
    <scope>NUCLEOTIDE SEQUENCE [LARGE SCALE GENOMIC DNA]</scope>
    <source>
        <strain evidence="3">NBRC 101365</strain>
    </source>
</reference>
<dbReference type="Pfam" id="PF00903">
    <property type="entry name" value="Glyoxalase"/>
    <property type="match status" value="1"/>
</dbReference>
<dbReference type="EMBL" id="BSPC01000096">
    <property type="protein sequence ID" value="GLS24247.1"/>
    <property type="molecule type" value="Genomic_DNA"/>
</dbReference>
<comment type="caution">
    <text evidence="2">The sequence shown here is derived from an EMBL/GenBank/DDBJ whole genome shotgun (WGS) entry which is preliminary data.</text>
</comment>
<dbReference type="InterPro" id="IPR004360">
    <property type="entry name" value="Glyas_Fos-R_dOase_dom"/>
</dbReference>
<organism evidence="2 3">
    <name type="scientific">Labrys miyagiensis</name>
    <dbReference type="NCBI Taxonomy" id="346912"/>
    <lineage>
        <taxon>Bacteria</taxon>
        <taxon>Pseudomonadati</taxon>
        <taxon>Pseudomonadota</taxon>
        <taxon>Alphaproteobacteria</taxon>
        <taxon>Hyphomicrobiales</taxon>
        <taxon>Xanthobacteraceae</taxon>
        <taxon>Labrys</taxon>
    </lineage>
</organism>
<feature type="domain" description="VOC" evidence="1">
    <location>
        <begin position="13"/>
        <end position="137"/>
    </location>
</feature>
<dbReference type="CDD" id="cd08347">
    <property type="entry name" value="PcpA_C_like"/>
    <property type="match status" value="1"/>
</dbReference>
<gene>
    <name evidence="2" type="ORF">GCM10007874_72680</name>
</gene>